<dbReference type="SMART" id="SM00248">
    <property type="entry name" value="ANK"/>
    <property type="match status" value="3"/>
</dbReference>
<name>A0A2P1EKU3_9VIRU</name>
<dbReference type="InterPro" id="IPR036770">
    <property type="entry name" value="Ankyrin_rpt-contain_sf"/>
</dbReference>
<gene>
    <name evidence="1" type="ORF">mc_120</name>
</gene>
<dbReference type="InterPro" id="IPR002110">
    <property type="entry name" value="Ankyrin_rpt"/>
</dbReference>
<dbReference type="SUPFAM" id="SSF48403">
    <property type="entry name" value="Ankyrin repeat"/>
    <property type="match status" value="1"/>
</dbReference>
<evidence type="ECO:0000313" key="2">
    <source>
        <dbReference type="Proteomes" id="UP000289600"/>
    </source>
</evidence>
<organism evidence="1 2">
    <name type="scientific">Moumouvirus australiensis</name>
    <dbReference type="NCBI Taxonomy" id="2109587"/>
    <lineage>
        <taxon>Viruses</taxon>
        <taxon>Varidnaviria</taxon>
        <taxon>Bamfordvirae</taxon>
        <taxon>Nucleocytoviricota</taxon>
        <taxon>Megaviricetes</taxon>
        <taxon>Imitervirales</taxon>
        <taxon>Mimiviridae</taxon>
        <taxon>Megamimivirinae</taxon>
        <taxon>Moumouvirus</taxon>
        <taxon>Moumouvirus australiense</taxon>
    </lineage>
</organism>
<evidence type="ECO:0000313" key="1">
    <source>
        <dbReference type="EMBL" id="AVL94506.1"/>
    </source>
</evidence>
<dbReference type="EMBL" id="MG807320">
    <property type="protein sequence ID" value="AVL94506.1"/>
    <property type="molecule type" value="Genomic_DNA"/>
</dbReference>
<sequence>MNHHLINNKTILDLFLENIKNNKTLELLINNNAPYSQRHFFTLMNENETINNVPLGTGLNISTFSPVEKYTFCDLQNIFKYFEKGVYLRQVFLPKNNPKLYVKHCGDKDCYKSNMIILGKKYDLRKPETYIELIKIGLDIYDVNVVYWVSKNGYTDVIKSLVLSGANKKTAIYAASKHNQLDVVKMILDNNDDENIIITTIKCCIMDKHNDFIKYLFSKYPHLINSEILQLLDNNKPKSVVKIIPSKPVNIITRSKSVNIITPSKPINIITPSKPINIITPSKPINIITPKFNTLTSNLEDLLYDACIKNNKQIVDELINLGANYRLVHARLIKNKDLIQCDDVIKYLARLIMN</sequence>
<proteinExistence type="predicted"/>
<dbReference type="Proteomes" id="UP000289600">
    <property type="component" value="Segment"/>
</dbReference>
<protein>
    <submittedName>
        <fullName evidence="1">Ankyrin repeat protein</fullName>
    </submittedName>
</protein>
<reference evidence="2" key="1">
    <citation type="submission" date="2018-01" db="EMBL/GenBank/DDBJ databases">
        <title>Testimony of 'menage a trois' revealed by the proteome of Megavirus virophage.</title>
        <authorList>
            <person name="Jeudy S."/>
            <person name="Bertaux L."/>
            <person name="Alempic J.-M."/>
            <person name="Lartigue A."/>
            <person name="Legendre M."/>
            <person name="Philippe N."/>
            <person name="Beucher L."/>
            <person name="Biondi E."/>
            <person name="Juul S."/>
            <person name="Turner D."/>
            <person name="Coute Y."/>
            <person name="Claverie J.-M."/>
            <person name="Abergel C."/>
        </authorList>
    </citation>
    <scope>NUCLEOTIDE SEQUENCE [LARGE SCALE GENOMIC DNA]</scope>
</reference>
<dbReference type="Gene3D" id="1.25.40.20">
    <property type="entry name" value="Ankyrin repeat-containing domain"/>
    <property type="match status" value="1"/>
</dbReference>
<keyword evidence="2" id="KW-1185">Reference proteome</keyword>
<accession>A0A2P1EKU3</accession>